<comment type="caution">
    <text evidence="2">The sequence shown here is derived from an EMBL/GenBank/DDBJ whole genome shotgun (WGS) entry which is preliminary data.</text>
</comment>
<feature type="compositionally biased region" description="Polar residues" evidence="1">
    <location>
        <begin position="1"/>
        <end position="24"/>
    </location>
</feature>
<accession>A0A6G1MJ49</accession>
<evidence type="ECO:0000313" key="5">
    <source>
        <dbReference type="Proteomes" id="UP000614610"/>
    </source>
</evidence>
<feature type="compositionally biased region" description="Polar residues" evidence="1">
    <location>
        <begin position="32"/>
        <end position="44"/>
    </location>
</feature>
<dbReference type="EMBL" id="WIPF01000008">
    <property type="protein sequence ID" value="KAF3230402.1"/>
    <property type="molecule type" value="Genomic_DNA"/>
</dbReference>
<name>A0A6G1MJ49_ORBOL</name>
<protein>
    <submittedName>
        <fullName evidence="2">Uncharacterized protein</fullName>
    </submittedName>
</protein>
<dbReference type="OrthoDB" id="5332917at2759"/>
<evidence type="ECO:0000313" key="4">
    <source>
        <dbReference type="Proteomes" id="UP000483672"/>
    </source>
</evidence>
<organism evidence="2 5">
    <name type="scientific">Orbilia oligospora</name>
    <name type="common">Nematode-trapping fungus</name>
    <name type="synonym">Arthrobotrys oligospora</name>
    <dbReference type="NCBI Taxonomy" id="2813651"/>
    <lineage>
        <taxon>Eukaryota</taxon>
        <taxon>Fungi</taxon>
        <taxon>Dikarya</taxon>
        <taxon>Ascomycota</taxon>
        <taxon>Pezizomycotina</taxon>
        <taxon>Orbiliomycetes</taxon>
        <taxon>Orbiliales</taxon>
        <taxon>Orbiliaceae</taxon>
        <taxon>Orbilia</taxon>
    </lineage>
</organism>
<reference evidence="2 4" key="1">
    <citation type="submission" date="2019-06" db="EMBL/GenBank/DDBJ databases">
        <authorList>
            <person name="Palmer J.M."/>
        </authorList>
    </citation>
    <scope>NUCLEOTIDE SEQUENCE</scope>
    <source>
        <strain evidence="3 4">TWF191</strain>
        <strain evidence="2">TWF679</strain>
    </source>
</reference>
<feature type="region of interest" description="Disordered" evidence="1">
    <location>
        <begin position="100"/>
        <end position="200"/>
    </location>
</feature>
<proteinExistence type="predicted"/>
<dbReference type="EMBL" id="WIWT01000053">
    <property type="protein sequence ID" value="KAF3207319.1"/>
    <property type="molecule type" value="Genomic_DNA"/>
</dbReference>
<evidence type="ECO:0000256" key="1">
    <source>
        <dbReference type="SAM" id="MobiDB-lite"/>
    </source>
</evidence>
<sequence length="463" mass="51867">MPQLENSVSNKASPLQSRETSVQPTAGPKISGSENNAHAKTASGSKVLEHARKSQVIQYQEHVVVPVIKTSVGGVVSNSPHPAVIELPPIQEHSIPISIPEDKEKPISGQSEPEATPLASPQPKTHRPRRERSLSPGDSPQYKSSSKPPRASKKKQVTQEVPLNPIVDVAALGTGTTQNPTGKPPRQKSKPFAEEPQVDEAAEPSLVYKFRVQNRFLMNSVAAEPENTFMILKWLSGNYEPMDLDPEGSESESMTVQRLRFHHIETLEGIKAADWHRIQESGEVAYRLFHELLELEADSLRKSGSPDQVPYHDRPRDTRLIYEFWCIFKTIIELINPEWEVRCRVCAGASKLAVTHPGAALEKVILSLTNVQLHVCVSDPEMAEDHCTKLFRNIGVLEQHEKVFSAQMKTVAHLLMASILGKKGDNVEARFYTAQVRRVKNIEEMVWIKWVKIYFAEYLDLEV</sequence>
<evidence type="ECO:0000313" key="2">
    <source>
        <dbReference type="EMBL" id="KAF3207319.1"/>
    </source>
</evidence>
<dbReference type="AlphaFoldDB" id="A0A6G1MJ49"/>
<evidence type="ECO:0000313" key="3">
    <source>
        <dbReference type="EMBL" id="KAF3230402.1"/>
    </source>
</evidence>
<dbReference type="Proteomes" id="UP000483672">
    <property type="component" value="Unassembled WGS sequence"/>
</dbReference>
<feature type="region of interest" description="Disordered" evidence="1">
    <location>
        <begin position="1"/>
        <end position="53"/>
    </location>
</feature>
<gene>
    <name evidence="3" type="ORF">TWF191_010289</name>
    <name evidence="2" type="ORF">TWF679_008390</name>
</gene>
<dbReference type="Proteomes" id="UP000614610">
    <property type="component" value="Unassembled WGS sequence"/>
</dbReference>